<evidence type="ECO:0000313" key="2">
    <source>
        <dbReference type="EMBL" id="KAK3742768.1"/>
    </source>
</evidence>
<feature type="compositionally biased region" description="Basic and acidic residues" evidence="1">
    <location>
        <begin position="57"/>
        <end position="67"/>
    </location>
</feature>
<proteinExistence type="predicted"/>
<feature type="compositionally biased region" description="Polar residues" evidence="1">
    <location>
        <begin position="68"/>
        <end position="84"/>
    </location>
</feature>
<gene>
    <name evidence="2" type="ORF">RRG08_066879</name>
</gene>
<dbReference type="AlphaFoldDB" id="A0AAE1CXV5"/>
<dbReference type="EMBL" id="JAWDGP010006343">
    <property type="protein sequence ID" value="KAK3742768.1"/>
    <property type="molecule type" value="Genomic_DNA"/>
</dbReference>
<reference evidence="2" key="1">
    <citation type="journal article" date="2023" name="G3 (Bethesda)">
        <title>A reference genome for the long-term kleptoplast-retaining sea slug Elysia crispata morphotype clarki.</title>
        <authorList>
            <person name="Eastman K.E."/>
            <person name="Pendleton A.L."/>
            <person name="Shaikh M.A."/>
            <person name="Suttiyut T."/>
            <person name="Ogas R."/>
            <person name="Tomko P."/>
            <person name="Gavelis G."/>
            <person name="Widhalm J.R."/>
            <person name="Wisecaver J.H."/>
        </authorList>
    </citation>
    <scope>NUCLEOTIDE SEQUENCE</scope>
    <source>
        <strain evidence="2">ECLA1</strain>
    </source>
</reference>
<keyword evidence="3" id="KW-1185">Reference proteome</keyword>
<protein>
    <submittedName>
        <fullName evidence="2">Uncharacterized protein</fullName>
    </submittedName>
</protein>
<evidence type="ECO:0000256" key="1">
    <source>
        <dbReference type="SAM" id="MobiDB-lite"/>
    </source>
</evidence>
<accession>A0AAE1CXV5</accession>
<comment type="caution">
    <text evidence="2">The sequence shown here is derived from an EMBL/GenBank/DDBJ whole genome shotgun (WGS) entry which is preliminary data.</text>
</comment>
<evidence type="ECO:0000313" key="3">
    <source>
        <dbReference type="Proteomes" id="UP001283361"/>
    </source>
</evidence>
<feature type="region of interest" description="Disordered" evidence="1">
    <location>
        <begin position="53"/>
        <end position="95"/>
    </location>
</feature>
<sequence length="95" mass="10645">MLPKQRTVRGRRCVITTNKNSHNLCGPRTRRSNRTAQEKCLLVVLKSKVSSSVTIDSHTRHIEKSDPNADTGTSIESPGSTQNRHLAHAVRLQFK</sequence>
<organism evidence="2 3">
    <name type="scientific">Elysia crispata</name>
    <name type="common">lettuce slug</name>
    <dbReference type="NCBI Taxonomy" id="231223"/>
    <lineage>
        <taxon>Eukaryota</taxon>
        <taxon>Metazoa</taxon>
        <taxon>Spiralia</taxon>
        <taxon>Lophotrochozoa</taxon>
        <taxon>Mollusca</taxon>
        <taxon>Gastropoda</taxon>
        <taxon>Heterobranchia</taxon>
        <taxon>Euthyneura</taxon>
        <taxon>Panpulmonata</taxon>
        <taxon>Sacoglossa</taxon>
        <taxon>Placobranchoidea</taxon>
        <taxon>Plakobranchidae</taxon>
        <taxon>Elysia</taxon>
    </lineage>
</organism>
<name>A0AAE1CXV5_9GAST</name>
<dbReference type="Proteomes" id="UP001283361">
    <property type="component" value="Unassembled WGS sequence"/>
</dbReference>